<organism evidence="2 3">
    <name type="scientific">Tanacetum coccineum</name>
    <dbReference type="NCBI Taxonomy" id="301880"/>
    <lineage>
        <taxon>Eukaryota</taxon>
        <taxon>Viridiplantae</taxon>
        <taxon>Streptophyta</taxon>
        <taxon>Embryophyta</taxon>
        <taxon>Tracheophyta</taxon>
        <taxon>Spermatophyta</taxon>
        <taxon>Magnoliopsida</taxon>
        <taxon>eudicotyledons</taxon>
        <taxon>Gunneridae</taxon>
        <taxon>Pentapetalae</taxon>
        <taxon>asterids</taxon>
        <taxon>campanulids</taxon>
        <taxon>Asterales</taxon>
        <taxon>Asteraceae</taxon>
        <taxon>Asteroideae</taxon>
        <taxon>Anthemideae</taxon>
        <taxon>Anthemidinae</taxon>
        <taxon>Tanacetum</taxon>
    </lineage>
</organism>
<comment type="caution">
    <text evidence="2">The sequence shown here is derived from an EMBL/GenBank/DDBJ whole genome shotgun (WGS) entry which is preliminary data.</text>
</comment>
<name>A0ABQ5EF71_9ASTR</name>
<sequence length="248" mass="28610">MQMYGRGLEQQKERIEARKPENLKSEDVGGMLIENSKDPEKPRKEKRNRRANELMSQQQEFGYTLMTVLERSGHKHGKPSRSSAIVTPGQSERTIQTLEDMLPLCDRLRNGWEETLYAVENSSYNNEATWLVIKAALITRHIRPKVSVHLWLEAGGRRCSAHRSRPLVMKQPRRFVQLSQRKWQAARDAKRVTPIVRSRKLRPKSHSKPSKSMELQEGPEFTWNAKNQFSEKVSSPIQKTAPSKNVAS</sequence>
<proteinExistence type="predicted"/>
<keyword evidence="3" id="KW-1185">Reference proteome</keyword>
<feature type="region of interest" description="Disordered" evidence="1">
    <location>
        <begin position="229"/>
        <end position="248"/>
    </location>
</feature>
<feature type="compositionally biased region" description="Basic residues" evidence="1">
    <location>
        <begin position="197"/>
        <end position="209"/>
    </location>
</feature>
<evidence type="ECO:0000313" key="2">
    <source>
        <dbReference type="EMBL" id="GJT49560.1"/>
    </source>
</evidence>
<feature type="compositionally biased region" description="Basic and acidic residues" evidence="1">
    <location>
        <begin position="9"/>
        <end position="27"/>
    </location>
</feature>
<feature type="region of interest" description="Disordered" evidence="1">
    <location>
        <begin position="1"/>
        <end position="55"/>
    </location>
</feature>
<evidence type="ECO:0000313" key="3">
    <source>
        <dbReference type="Proteomes" id="UP001151760"/>
    </source>
</evidence>
<feature type="region of interest" description="Disordered" evidence="1">
    <location>
        <begin position="188"/>
        <end position="221"/>
    </location>
</feature>
<reference evidence="2" key="1">
    <citation type="journal article" date="2022" name="Int. J. Mol. Sci.">
        <title>Draft Genome of Tanacetum Coccineum: Genomic Comparison of Closely Related Tanacetum-Family Plants.</title>
        <authorList>
            <person name="Yamashiro T."/>
            <person name="Shiraishi A."/>
            <person name="Nakayama K."/>
            <person name="Satake H."/>
        </authorList>
    </citation>
    <scope>NUCLEOTIDE SEQUENCE</scope>
</reference>
<protein>
    <submittedName>
        <fullName evidence="2">Uncharacterized protein</fullName>
    </submittedName>
</protein>
<dbReference type="EMBL" id="BQNB010016248">
    <property type="protein sequence ID" value="GJT49560.1"/>
    <property type="molecule type" value="Genomic_DNA"/>
</dbReference>
<evidence type="ECO:0000256" key="1">
    <source>
        <dbReference type="SAM" id="MobiDB-lite"/>
    </source>
</evidence>
<reference evidence="2" key="2">
    <citation type="submission" date="2022-01" db="EMBL/GenBank/DDBJ databases">
        <authorList>
            <person name="Yamashiro T."/>
            <person name="Shiraishi A."/>
            <person name="Satake H."/>
            <person name="Nakayama K."/>
        </authorList>
    </citation>
    <scope>NUCLEOTIDE SEQUENCE</scope>
</reference>
<dbReference type="Proteomes" id="UP001151760">
    <property type="component" value="Unassembled WGS sequence"/>
</dbReference>
<gene>
    <name evidence="2" type="ORF">Tco_0975717</name>
</gene>
<accession>A0ABQ5EF71</accession>